<organism evidence="3 4">
    <name type="scientific">Sphingomonas hylomeconis</name>
    <dbReference type="NCBI Taxonomy" id="1395958"/>
    <lineage>
        <taxon>Bacteria</taxon>
        <taxon>Pseudomonadati</taxon>
        <taxon>Pseudomonadota</taxon>
        <taxon>Alphaproteobacteria</taxon>
        <taxon>Sphingomonadales</taxon>
        <taxon>Sphingomonadaceae</taxon>
        <taxon>Sphingomonas</taxon>
    </lineage>
</organism>
<dbReference type="EMBL" id="JBHRXP010000009">
    <property type="protein sequence ID" value="MFC3581881.1"/>
    <property type="molecule type" value="Genomic_DNA"/>
</dbReference>
<feature type="region of interest" description="Disordered" evidence="2">
    <location>
        <begin position="72"/>
        <end position="97"/>
    </location>
</feature>
<dbReference type="RefSeq" id="WP_380817310.1">
    <property type="nucleotide sequence ID" value="NZ_JANQBK010000009.1"/>
</dbReference>
<evidence type="ECO:0000313" key="4">
    <source>
        <dbReference type="Proteomes" id="UP001595713"/>
    </source>
</evidence>
<proteinExistence type="predicted"/>
<evidence type="ECO:0008006" key="5">
    <source>
        <dbReference type="Google" id="ProtNLM"/>
    </source>
</evidence>
<comment type="caution">
    <text evidence="3">The sequence shown here is derived from an EMBL/GenBank/DDBJ whole genome shotgun (WGS) entry which is preliminary data.</text>
</comment>
<keyword evidence="1" id="KW-0233">DNA recombination</keyword>
<feature type="compositionally biased region" description="Polar residues" evidence="2">
    <location>
        <begin position="78"/>
        <end position="90"/>
    </location>
</feature>
<accession>A0ABV7SY76</accession>
<evidence type="ECO:0000256" key="1">
    <source>
        <dbReference type="ARBA" id="ARBA00023172"/>
    </source>
</evidence>
<dbReference type="Gene3D" id="1.10.443.10">
    <property type="entry name" value="Intergrase catalytic core"/>
    <property type="match status" value="1"/>
</dbReference>
<dbReference type="SUPFAM" id="SSF56349">
    <property type="entry name" value="DNA breaking-rejoining enzymes"/>
    <property type="match status" value="1"/>
</dbReference>
<evidence type="ECO:0000313" key="3">
    <source>
        <dbReference type="EMBL" id="MFC3581881.1"/>
    </source>
</evidence>
<sequence>MLTKLGMPSGREWRPYVLRHSLATLVRNRGAEKWDLEGFMGHRAGSQTEVYAIGDFPTVVAALGSIISEIEKLAPGSTHRNGTGPSPSTASDKEKKM</sequence>
<dbReference type="InterPro" id="IPR011010">
    <property type="entry name" value="DNA_brk_join_enz"/>
</dbReference>
<dbReference type="InterPro" id="IPR013762">
    <property type="entry name" value="Integrase-like_cat_sf"/>
</dbReference>
<evidence type="ECO:0000256" key="2">
    <source>
        <dbReference type="SAM" id="MobiDB-lite"/>
    </source>
</evidence>
<reference evidence="4" key="1">
    <citation type="journal article" date="2019" name="Int. J. Syst. Evol. Microbiol.">
        <title>The Global Catalogue of Microorganisms (GCM) 10K type strain sequencing project: providing services to taxonomists for standard genome sequencing and annotation.</title>
        <authorList>
            <consortium name="The Broad Institute Genomics Platform"/>
            <consortium name="The Broad Institute Genome Sequencing Center for Infectious Disease"/>
            <person name="Wu L."/>
            <person name="Ma J."/>
        </authorList>
    </citation>
    <scope>NUCLEOTIDE SEQUENCE [LARGE SCALE GENOMIC DNA]</scope>
    <source>
        <strain evidence="4">KCTC 42739</strain>
    </source>
</reference>
<gene>
    <name evidence="3" type="ORF">ACFONA_17055</name>
</gene>
<name>A0ABV7SY76_9SPHN</name>
<dbReference type="Proteomes" id="UP001595713">
    <property type="component" value="Unassembled WGS sequence"/>
</dbReference>
<protein>
    <recommendedName>
        <fullName evidence="5">Tyr recombinase domain-containing protein</fullName>
    </recommendedName>
</protein>
<keyword evidence="4" id="KW-1185">Reference proteome</keyword>